<name>A0A087TNP1_STEMI</name>
<accession>A0A087TNP1</accession>
<dbReference type="Proteomes" id="UP000054359">
    <property type="component" value="Unassembled WGS sequence"/>
</dbReference>
<evidence type="ECO:0000313" key="2">
    <source>
        <dbReference type="Proteomes" id="UP000054359"/>
    </source>
</evidence>
<sequence length="280" mass="31313">MRTMDTLVMGWGKVSDITSSENQLIIGAFSLTNVSVYVMDLRKIQPFDSWLKQSSMIRTPGNESLYEDICSDLDDDNSQIIGRQEYLDSVHCIDNSSINSDLDFSKTQVLGVDLSTFLPPLDEHYPGEIKGANPFNCTYKITSVQGKPAMLALPTAVTHPYNYEKDVASESSVDIAEQSMLPSRQKESLRNSHSLSFPDLGQKCEMELVQQARSKSLGIELEDFLPRGFLGSDNCGYSSLEISDSEAISSIYRGHDSMTNVLNHRKKYLQSVIRIWKTDG</sequence>
<dbReference type="PROSITE" id="PS00018">
    <property type="entry name" value="EF_HAND_1"/>
    <property type="match status" value="1"/>
</dbReference>
<dbReference type="InterPro" id="IPR018247">
    <property type="entry name" value="EF_Hand_1_Ca_BS"/>
</dbReference>
<dbReference type="AlphaFoldDB" id="A0A087TNP1"/>
<reference evidence="1 2" key="1">
    <citation type="submission" date="2013-11" db="EMBL/GenBank/DDBJ databases">
        <title>Genome sequencing of Stegodyphus mimosarum.</title>
        <authorList>
            <person name="Bechsgaard J."/>
        </authorList>
    </citation>
    <scope>NUCLEOTIDE SEQUENCE [LARGE SCALE GENOMIC DNA]</scope>
</reference>
<dbReference type="OrthoDB" id="6425820at2759"/>
<feature type="non-terminal residue" evidence="1">
    <location>
        <position position="280"/>
    </location>
</feature>
<gene>
    <name evidence="1" type="ORF">X975_09629</name>
</gene>
<evidence type="ECO:0000313" key="1">
    <source>
        <dbReference type="EMBL" id="KFM66730.1"/>
    </source>
</evidence>
<organism evidence="1 2">
    <name type="scientific">Stegodyphus mimosarum</name>
    <name type="common">African social velvet spider</name>
    <dbReference type="NCBI Taxonomy" id="407821"/>
    <lineage>
        <taxon>Eukaryota</taxon>
        <taxon>Metazoa</taxon>
        <taxon>Ecdysozoa</taxon>
        <taxon>Arthropoda</taxon>
        <taxon>Chelicerata</taxon>
        <taxon>Arachnida</taxon>
        <taxon>Araneae</taxon>
        <taxon>Araneomorphae</taxon>
        <taxon>Entelegynae</taxon>
        <taxon>Eresoidea</taxon>
        <taxon>Eresidae</taxon>
        <taxon>Stegodyphus</taxon>
    </lineage>
</organism>
<dbReference type="STRING" id="407821.A0A087TNP1"/>
<keyword evidence="2" id="KW-1185">Reference proteome</keyword>
<protein>
    <submittedName>
        <fullName evidence="1">Uncharacterized protein</fullName>
    </submittedName>
</protein>
<proteinExistence type="predicted"/>
<dbReference type="EMBL" id="KK116072">
    <property type="protein sequence ID" value="KFM66730.1"/>
    <property type="molecule type" value="Genomic_DNA"/>
</dbReference>